<dbReference type="EMBL" id="SPNV01000035">
    <property type="protein sequence ID" value="KAF5864381.1"/>
    <property type="molecule type" value="Genomic_DNA"/>
</dbReference>
<organism evidence="4 5">
    <name type="scientific">Petromyces alliaceus</name>
    <name type="common">Aspergillus alliaceus</name>
    <dbReference type="NCBI Taxonomy" id="209559"/>
    <lineage>
        <taxon>Eukaryota</taxon>
        <taxon>Fungi</taxon>
        <taxon>Dikarya</taxon>
        <taxon>Ascomycota</taxon>
        <taxon>Pezizomycotina</taxon>
        <taxon>Eurotiomycetes</taxon>
        <taxon>Eurotiomycetidae</taxon>
        <taxon>Eurotiales</taxon>
        <taxon>Aspergillaceae</taxon>
        <taxon>Aspergillus</taxon>
        <taxon>Aspergillus subgen. Circumdati</taxon>
    </lineage>
</organism>
<proteinExistence type="inferred from homology"/>
<dbReference type="Pfam" id="PF00144">
    <property type="entry name" value="Beta-lactamase"/>
    <property type="match status" value="1"/>
</dbReference>
<dbReference type="AlphaFoldDB" id="A0A8H6AC74"/>
<dbReference type="Proteomes" id="UP000541154">
    <property type="component" value="Unassembled WGS sequence"/>
</dbReference>
<gene>
    <name evidence="4" type="ORF">ETB97_007943</name>
</gene>
<dbReference type="PANTHER" id="PTHR43283:SF17">
    <property type="entry name" value="(LOVD), PUTATIVE (AFU_ORTHOLOGUE AFUA_5G00920)-RELATED"/>
    <property type="match status" value="1"/>
</dbReference>
<accession>A0A8H6AC74</accession>
<comment type="caution">
    <text evidence="4">The sequence shown here is derived from an EMBL/GenBank/DDBJ whole genome shotgun (WGS) entry which is preliminary data.</text>
</comment>
<dbReference type="InterPro" id="IPR012338">
    <property type="entry name" value="Beta-lactam/transpept-like"/>
</dbReference>
<evidence type="ECO:0000313" key="5">
    <source>
        <dbReference type="Proteomes" id="UP000541154"/>
    </source>
</evidence>
<dbReference type="SUPFAM" id="SSF56601">
    <property type="entry name" value="beta-lactamase/transpeptidase-like"/>
    <property type="match status" value="1"/>
</dbReference>
<dbReference type="GO" id="GO:0016787">
    <property type="term" value="F:hydrolase activity"/>
    <property type="evidence" value="ECO:0007669"/>
    <property type="project" value="UniProtKB-KW"/>
</dbReference>
<keyword evidence="2" id="KW-0378">Hydrolase</keyword>
<reference evidence="4 5" key="1">
    <citation type="submission" date="2019-04" db="EMBL/GenBank/DDBJ databases">
        <title>Aspergillus burnettii sp. nov., novel species from soil in southeast Queensland.</title>
        <authorList>
            <person name="Gilchrist C.L.M."/>
            <person name="Pitt J.I."/>
            <person name="Lange L."/>
            <person name="Lacey H.J."/>
            <person name="Vuong D."/>
            <person name="Midgley D.J."/>
            <person name="Greenfield P."/>
            <person name="Bradbury M."/>
            <person name="Lacey E."/>
            <person name="Busk P.K."/>
            <person name="Pilgaard B."/>
            <person name="Chooi Y.H."/>
            <person name="Piggott A.M."/>
        </authorList>
    </citation>
    <scope>NUCLEOTIDE SEQUENCE [LARGE SCALE GENOMIC DNA]</scope>
    <source>
        <strain evidence="4 5">FRR 5400</strain>
    </source>
</reference>
<evidence type="ECO:0000256" key="2">
    <source>
        <dbReference type="ARBA" id="ARBA00022801"/>
    </source>
</evidence>
<comment type="similarity">
    <text evidence="1">Belongs to the class-A beta-lactamase family.</text>
</comment>
<evidence type="ECO:0000259" key="3">
    <source>
        <dbReference type="Pfam" id="PF00144"/>
    </source>
</evidence>
<dbReference type="InterPro" id="IPR050789">
    <property type="entry name" value="Diverse_Enzym_Activities"/>
</dbReference>
<evidence type="ECO:0000256" key="1">
    <source>
        <dbReference type="ARBA" id="ARBA00009009"/>
    </source>
</evidence>
<dbReference type="InterPro" id="IPR001466">
    <property type="entry name" value="Beta-lactam-related"/>
</dbReference>
<protein>
    <recommendedName>
        <fullName evidence="3">Beta-lactamase-related domain-containing protein</fullName>
    </recommendedName>
</protein>
<keyword evidence="5" id="KW-1185">Reference proteome</keyword>
<dbReference type="Gene3D" id="3.40.710.10">
    <property type="entry name" value="DD-peptidase/beta-lactamase superfamily"/>
    <property type="match status" value="1"/>
</dbReference>
<dbReference type="PANTHER" id="PTHR43283">
    <property type="entry name" value="BETA-LACTAMASE-RELATED"/>
    <property type="match status" value="1"/>
</dbReference>
<sequence>MAYFLVWLWQATDKTGSLRYIKAFGKSACDGTGVPLSSASVMAFASMTKLMTSIAALQLVERGLIGLDEDAGPLLLDLAQIKILTGWNEDGTPLLRERKSQITLRQLLTHSAGTGYDMTNSEIAKLSVFRARQINSGETVKETFGSPLTYEF</sequence>
<feature type="domain" description="Beta-lactamase-related" evidence="3">
    <location>
        <begin position="15"/>
        <end position="122"/>
    </location>
</feature>
<evidence type="ECO:0000313" key="4">
    <source>
        <dbReference type="EMBL" id="KAF5864381.1"/>
    </source>
</evidence>
<name>A0A8H6AC74_PETAA</name>